<evidence type="ECO:0000313" key="6">
    <source>
        <dbReference type="Proteomes" id="UP001153678"/>
    </source>
</evidence>
<sequence>MLFNELLLSLNKAVESYIPNHSSNNDNESILNEKKSIHSDNGMFERLKRSGSSRSLFKLSLSMKKSWNSSNPSITTVSPPSPTQAAPLWKEQVDSNIKAELPASEIHRQEIIYEIIRTEKAFVEDVRYLIEHYVTSIQDSGIRLPSSLIETFRILPDILLLHLNVSLQLLCIQAIMYPVVPSIAHILRDLATQFQMYESYLIHHKMAISEIANARKKNNKLGQLLKALEADIPQGRFLSLESLLTKPFQRLCKYPLLVMTLLRATAPSHKDHALLTDLHNQIDCALRELQERKAEHERLSEEDDFPRKFGSFGRFNKFSSNGVIRLILEFDGIIGLIAADKSFRVYFKLLDLLSVNGNV</sequence>
<reference evidence="5" key="1">
    <citation type="submission" date="2022-08" db="EMBL/GenBank/DDBJ databases">
        <authorList>
            <person name="Kallberg Y."/>
            <person name="Tangrot J."/>
            <person name="Rosling A."/>
        </authorList>
    </citation>
    <scope>NUCLEOTIDE SEQUENCE</scope>
    <source>
        <strain evidence="5">Wild A</strain>
    </source>
</reference>
<dbReference type="EMBL" id="CAMKVN010001248">
    <property type="protein sequence ID" value="CAI2174700.1"/>
    <property type="molecule type" value="Genomic_DNA"/>
</dbReference>
<comment type="subcellular location">
    <subcellularLocation>
        <location evidence="1">Cytoplasm</location>
    </subcellularLocation>
</comment>
<evidence type="ECO:0000313" key="5">
    <source>
        <dbReference type="EMBL" id="CAI2174700.1"/>
    </source>
</evidence>
<dbReference type="PANTHER" id="PTHR46006">
    <property type="entry name" value="RHO GUANINE NUCLEOTIDE EXCHANGE FACTOR AT 64C, ISOFORM A"/>
    <property type="match status" value="1"/>
</dbReference>
<evidence type="ECO:0000256" key="2">
    <source>
        <dbReference type="ARBA" id="ARBA00022490"/>
    </source>
</evidence>
<dbReference type="PANTHER" id="PTHR46006:SF6">
    <property type="entry name" value="INTERSECTIN-2 ISOFORM X1"/>
    <property type="match status" value="1"/>
</dbReference>
<proteinExistence type="predicted"/>
<feature type="domain" description="DH" evidence="4">
    <location>
        <begin position="107"/>
        <end position="292"/>
    </location>
</feature>
<dbReference type="GO" id="GO:0035025">
    <property type="term" value="P:positive regulation of Rho protein signal transduction"/>
    <property type="evidence" value="ECO:0007669"/>
    <property type="project" value="TreeGrafter"/>
</dbReference>
<evidence type="ECO:0000256" key="3">
    <source>
        <dbReference type="SAM" id="Coils"/>
    </source>
</evidence>
<dbReference type="SMART" id="SM00325">
    <property type="entry name" value="RhoGEF"/>
    <property type="match status" value="1"/>
</dbReference>
<dbReference type="CDD" id="cd00160">
    <property type="entry name" value="RhoGEF"/>
    <property type="match status" value="1"/>
</dbReference>
<keyword evidence="3" id="KW-0175">Coiled coil</keyword>
<dbReference type="Gene3D" id="1.20.900.10">
    <property type="entry name" value="Dbl homology (DH) domain"/>
    <property type="match status" value="1"/>
</dbReference>
<dbReference type="AlphaFoldDB" id="A0A9W4WNH3"/>
<dbReference type="InterPro" id="IPR000219">
    <property type="entry name" value="DH_dom"/>
</dbReference>
<dbReference type="InterPro" id="IPR051480">
    <property type="entry name" value="Endocytic_GEF_Adapter"/>
</dbReference>
<dbReference type="PROSITE" id="PS50010">
    <property type="entry name" value="DH_2"/>
    <property type="match status" value="1"/>
</dbReference>
<dbReference type="GO" id="GO:0005085">
    <property type="term" value="F:guanyl-nucleotide exchange factor activity"/>
    <property type="evidence" value="ECO:0007669"/>
    <property type="project" value="InterPro"/>
</dbReference>
<dbReference type="SUPFAM" id="SSF48065">
    <property type="entry name" value="DBL homology domain (DH-domain)"/>
    <property type="match status" value="1"/>
</dbReference>
<dbReference type="Proteomes" id="UP001153678">
    <property type="component" value="Unassembled WGS sequence"/>
</dbReference>
<dbReference type="GO" id="GO:0005737">
    <property type="term" value="C:cytoplasm"/>
    <property type="evidence" value="ECO:0007669"/>
    <property type="project" value="UniProtKB-SubCell"/>
</dbReference>
<evidence type="ECO:0000256" key="1">
    <source>
        <dbReference type="ARBA" id="ARBA00004496"/>
    </source>
</evidence>
<keyword evidence="2" id="KW-0963">Cytoplasm</keyword>
<organism evidence="5 6">
    <name type="scientific">Funneliformis geosporum</name>
    <dbReference type="NCBI Taxonomy" id="1117311"/>
    <lineage>
        <taxon>Eukaryota</taxon>
        <taxon>Fungi</taxon>
        <taxon>Fungi incertae sedis</taxon>
        <taxon>Mucoromycota</taxon>
        <taxon>Glomeromycotina</taxon>
        <taxon>Glomeromycetes</taxon>
        <taxon>Glomerales</taxon>
        <taxon>Glomeraceae</taxon>
        <taxon>Funneliformis</taxon>
    </lineage>
</organism>
<comment type="caution">
    <text evidence="5">The sequence shown here is derived from an EMBL/GenBank/DDBJ whole genome shotgun (WGS) entry which is preliminary data.</text>
</comment>
<keyword evidence="6" id="KW-1185">Reference proteome</keyword>
<dbReference type="Pfam" id="PF00621">
    <property type="entry name" value="RhoGEF"/>
    <property type="match status" value="1"/>
</dbReference>
<evidence type="ECO:0000259" key="4">
    <source>
        <dbReference type="PROSITE" id="PS50010"/>
    </source>
</evidence>
<gene>
    <name evidence="5" type="ORF">FWILDA_LOCUS6724</name>
</gene>
<dbReference type="InterPro" id="IPR035899">
    <property type="entry name" value="DBL_dom_sf"/>
</dbReference>
<protein>
    <submittedName>
        <fullName evidence="5">6630_t:CDS:1</fullName>
    </submittedName>
</protein>
<dbReference type="OrthoDB" id="1716625at2759"/>
<feature type="coiled-coil region" evidence="3">
    <location>
        <begin position="275"/>
        <end position="302"/>
    </location>
</feature>
<name>A0A9W4WNH3_9GLOM</name>
<accession>A0A9W4WNH3</accession>